<dbReference type="Gene3D" id="3.30.9.10">
    <property type="entry name" value="D-Amino Acid Oxidase, subunit A, domain 2"/>
    <property type="match status" value="1"/>
</dbReference>
<dbReference type="GO" id="GO:0009228">
    <property type="term" value="P:thiamine biosynthetic process"/>
    <property type="evidence" value="ECO:0007669"/>
    <property type="project" value="UniProtKB-KW"/>
</dbReference>
<dbReference type="NCBIfam" id="TIGR02352">
    <property type="entry name" value="thiamin_ThiO"/>
    <property type="match status" value="1"/>
</dbReference>
<dbReference type="SUPFAM" id="SSF54373">
    <property type="entry name" value="FAD-linked reductases, C-terminal domain"/>
    <property type="match status" value="1"/>
</dbReference>
<dbReference type="GO" id="GO:0043799">
    <property type="term" value="F:glycine oxidase activity"/>
    <property type="evidence" value="ECO:0007669"/>
    <property type="project" value="UniProtKB-EC"/>
</dbReference>
<dbReference type="InterPro" id="IPR012727">
    <property type="entry name" value="Gly_oxidase_ThiO"/>
</dbReference>
<dbReference type="Proteomes" id="UP000266389">
    <property type="component" value="Unassembled WGS sequence"/>
</dbReference>
<dbReference type="InterPro" id="IPR006076">
    <property type="entry name" value="FAD-dep_OxRdtase"/>
</dbReference>
<organism evidence="5 6">
    <name type="scientific">Candidatus Thermochlorobacter aerophilus</name>
    <dbReference type="NCBI Taxonomy" id="1868324"/>
    <lineage>
        <taxon>Bacteria</taxon>
        <taxon>Pseudomonadati</taxon>
        <taxon>Chlorobiota</taxon>
        <taxon>Chlorobiia</taxon>
        <taxon>Chlorobiales</taxon>
        <taxon>Candidatus Thermochlorobacteriaceae</taxon>
        <taxon>Candidatus Thermochlorobacter</taxon>
    </lineage>
</organism>
<dbReference type="GO" id="GO:0005737">
    <property type="term" value="C:cytoplasm"/>
    <property type="evidence" value="ECO:0007669"/>
    <property type="project" value="TreeGrafter"/>
</dbReference>
<keyword evidence="2" id="KW-0784">Thiamine biosynthesis</keyword>
<dbReference type="PANTHER" id="PTHR13847">
    <property type="entry name" value="SARCOSINE DEHYDROGENASE-RELATED"/>
    <property type="match status" value="1"/>
</dbReference>
<dbReference type="GO" id="GO:0050660">
    <property type="term" value="F:flavin adenine dinucleotide binding"/>
    <property type="evidence" value="ECO:0007669"/>
    <property type="project" value="InterPro"/>
</dbReference>
<comment type="caution">
    <text evidence="5">The sequence shown here is derived from an EMBL/GenBank/DDBJ whole genome shotgun (WGS) entry which is preliminary data.</text>
</comment>
<proteinExistence type="predicted"/>
<evidence type="ECO:0000313" key="6">
    <source>
        <dbReference type="Proteomes" id="UP000266389"/>
    </source>
</evidence>
<gene>
    <name evidence="5" type="primary">thiO</name>
    <name evidence="5" type="ORF">D0433_05915</name>
</gene>
<name>A0A395M2S8_9BACT</name>
<feature type="domain" description="FAD dependent oxidoreductase" evidence="4">
    <location>
        <begin position="11"/>
        <end position="356"/>
    </location>
</feature>
<dbReference type="UniPathway" id="UPA00060"/>
<evidence type="ECO:0000259" key="4">
    <source>
        <dbReference type="Pfam" id="PF01266"/>
    </source>
</evidence>
<dbReference type="SUPFAM" id="SSF51905">
    <property type="entry name" value="FAD/NAD(P)-binding domain"/>
    <property type="match status" value="1"/>
</dbReference>
<comment type="pathway">
    <text evidence="1">Cofactor biosynthesis; thiamine diphosphate biosynthesis.</text>
</comment>
<dbReference type="GO" id="GO:0009229">
    <property type="term" value="P:thiamine diphosphate biosynthetic process"/>
    <property type="evidence" value="ECO:0007669"/>
    <property type="project" value="UniProtKB-UniPathway"/>
</dbReference>
<dbReference type="EC" id="1.4.3.19" evidence="5"/>
<evidence type="ECO:0000256" key="2">
    <source>
        <dbReference type="ARBA" id="ARBA00022977"/>
    </source>
</evidence>
<dbReference type="InterPro" id="IPR036188">
    <property type="entry name" value="FAD/NAD-bd_sf"/>
</dbReference>
<protein>
    <submittedName>
        <fullName evidence="5">Glycine oxidase ThiO</fullName>
        <ecNumber evidence="5">1.4.3.19</ecNumber>
    </submittedName>
</protein>
<evidence type="ECO:0000313" key="5">
    <source>
        <dbReference type="EMBL" id="RFM24518.1"/>
    </source>
</evidence>
<sequence>MNRVKLSETEVAVVGGGIIGLSVAWQLARAGVEVAVFERSEAGKSASWAAAGMLAPQAEVGFEELNFLKLGQESLALYPKFLAELSEDSAMTVALDTRGTLMIALDRDDREALRREFEFRKKIGLAVEWLSGSEARELEPLLSAKVTSAIWLPDDCQIDNQALIVAIREALVRRGGKLYEQTPVERIEIEQGKVTGVVVSSGKVKAKQVVLAAGAWSREIGGLPEAVLPAVRPVKGQIVTLKMSEPLVLTKVIRSPRVYLAPKFDGRLIVGATSEEKGFDTKPTAGGVLTLLDEAYEAVPAIYEFPMEEVRVGLRPSSRDNEPLIGESAVKNLFIATGHYRHGILLAPVTAYAIAAQILGKAVSENLLPFHPTRFQKTVSHSTP</sequence>
<dbReference type="Pfam" id="PF01266">
    <property type="entry name" value="DAO"/>
    <property type="match status" value="1"/>
</dbReference>
<keyword evidence="3 5" id="KW-0560">Oxidoreductase</keyword>
<accession>A0A395M2S8</accession>
<dbReference type="AlphaFoldDB" id="A0A395M2S8"/>
<reference evidence="5 6" key="1">
    <citation type="journal article" date="2011" name="ISME J.">
        <title>Community ecology of hot spring cyanobacterial mats: predominant populations and their functional potential.</title>
        <authorList>
            <person name="Klatt C.G."/>
            <person name="Wood J.M."/>
            <person name="Rusch D.B."/>
            <person name="Bateson M.M."/>
            <person name="Hamamura N."/>
            <person name="Heidelberg J.F."/>
            <person name="Grossman A.R."/>
            <person name="Bhaya D."/>
            <person name="Cohan F.M."/>
            <person name="Kuhl M."/>
            <person name="Bryant D.A."/>
            <person name="Ward D.M."/>
        </authorList>
    </citation>
    <scope>NUCLEOTIDE SEQUENCE [LARGE SCALE GENOMIC DNA]</scope>
    <source>
        <strain evidence="5">OS</strain>
    </source>
</reference>
<dbReference type="PANTHER" id="PTHR13847:SF289">
    <property type="entry name" value="GLYCINE OXIDASE"/>
    <property type="match status" value="1"/>
</dbReference>
<evidence type="ECO:0000256" key="3">
    <source>
        <dbReference type="ARBA" id="ARBA00023002"/>
    </source>
</evidence>
<evidence type="ECO:0000256" key="1">
    <source>
        <dbReference type="ARBA" id="ARBA00004948"/>
    </source>
</evidence>
<dbReference type="EMBL" id="PHFL01000039">
    <property type="protein sequence ID" value="RFM24518.1"/>
    <property type="molecule type" value="Genomic_DNA"/>
</dbReference>
<dbReference type="Gene3D" id="3.50.50.60">
    <property type="entry name" value="FAD/NAD(P)-binding domain"/>
    <property type="match status" value="1"/>
</dbReference>